<dbReference type="InterPro" id="IPR005171">
    <property type="entry name" value="Cyt_c_oxidase_su4_prok"/>
</dbReference>
<proteinExistence type="inferred from homology"/>
<gene>
    <name evidence="18" type="primary">cyoD</name>
    <name evidence="18" type="ORF">RAS12_00325</name>
</gene>
<evidence type="ECO:0000313" key="19">
    <source>
        <dbReference type="Proteomes" id="UP001234798"/>
    </source>
</evidence>
<dbReference type="Proteomes" id="UP001234798">
    <property type="component" value="Chromosome"/>
</dbReference>
<evidence type="ECO:0000256" key="14">
    <source>
        <dbReference type="ARBA" id="ARBA00030211"/>
    </source>
</evidence>
<reference evidence="18 19" key="1">
    <citation type="submission" date="2023-08" db="EMBL/GenBank/DDBJ databases">
        <title>Achromobacter seleniivolatilans sp. nov., isolated from seleniferous soil.</title>
        <authorList>
            <person name="Zhang S."/>
            <person name="Li K."/>
            <person name="Peng J."/>
            <person name="Zhao Q."/>
            <person name="Wang H."/>
            <person name="Guo Y."/>
        </authorList>
    </citation>
    <scope>NUCLEOTIDE SEQUENCE [LARGE SCALE GENOMIC DNA]</scope>
    <source>
        <strain evidence="18 19">R39</strain>
    </source>
</reference>
<protein>
    <recommendedName>
        <fullName evidence="4">Cytochrome bo(3) ubiquinol oxidase subunit 4</fullName>
    </recommendedName>
    <alternativeName>
        <fullName evidence="16">Cytochrome o ubiquinol oxidase subunit 4</fullName>
    </alternativeName>
    <alternativeName>
        <fullName evidence="13">Oxidase bo(3) subunit 4</fullName>
    </alternativeName>
    <alternativeName>
        <fullName evidence="14">Ubiquinol oxidase polypeptide IV</fullName>
    </alternativeName>
    <alternativeName>
        <fullName evidence="15">Ubiquinol oxidase subunit 4</fullName>
    </alternativeName>
</protein>
<evidence type="ECO:0000313" key="18">
    <source>
        <dbReference type="EMBL" id="WMD20852.1"/>
    </source>
</evidence>
<comment type="subunit">
    <text evidence="3">Heterooctamer of two A chains, two B chains, two C chains and two D chains.</text>
</comment>
<keyword evidence="9 17" id="KW-1133">Transmembrane helix</keyword>
<evidence type="ECO:0000256" key="7">
    <source>
        <dbReference type="ARBA" id="ARBA00022692"/>
    </source>
</evidence>
<name>A0ABY9M4W8_9BURK</name>
<keyword evidence="5" id="KW-0813">Transport</keyword>
<evidence type="ECO:0000256" key="12">
    <source>
        <dbReference type="ARBA" id="ARBA00025694"/>
    </source>
</evidence>
<comment type="function">
    <text evidence="12">Cytochrome bo(3) ubiquinol terminal oxidase is the component of the aerobic respiratory chain of E.coli that predominates when cells are grown at high aeration. Has proton pump activity across the membrane in addition to electron transfer, pumping 2 protons/electron.</text>
</comment>
<keyword evidence="10" id="KW-0560">Oxidoreductase</keyword>
<evidence type="ECO:0000256" key="16">
    <source>
        <dbReference type="ARBA" id="ARBA00032185"/>
    </source>
</evidence>
<dbReference type="InterPro" id="IPR014210">
    <property type="entry name" value="Cyt_o_ubiqinol_oxidase_su4"/>
</dbReference>
<evidence type="ECO:0000256" key="9">
    <source>
        <dbReference type="ARBA" id="ARBA00022989"/>
    </source>
</evidence>
<evidence type="ECO:0000256" key="13">
    <source>
        <dbReference type="ARBA" id="ARBA00030071"/>
    </source>
</evidence>
<dbReference type="PANTHER" id="PTHR36835:SF1">
    <property type="entry name" value="CYTOCHROME BO(3) UBIQUINOL OXIDASE SUBUNIT 4"/>
    <property type="match status" value="1"/>
</dbReference>
<dbReference type="InterPro" id="IPR050968">
    <property type="entry name" value="Cytochrome_c_oxidase_bac_sub4"/>
</dbReference>
<keyword evidence="11 17" id="KW-0472">Membrane</keyword>
<accession>A0ABY9M4W8</accession>
<feature type="transmembrane region" description="Helical" evidence="17">
    <location>
        <begin position="30"/>
        <end position="52"/>
    </location>
</feature>
<evidence type="ECO:0000256" key="3">
    <source>
        <dbReference type="ARBA" id="ARBA00011700"/>
    </source>
</evidence>
<keyword evidence="6" id="KW-1003">Cell membrane</keyword>
<keyword evidence="7 17" id="KW-0812">Transmembrane</keyword>
<comment type="similarity">
    <text evidence="2">Belongs to the cytochrome c oxidase bacterial subunit 4 family.</text>
</comment>
<evidence type="ECO:0000256" key="1">
    <source>
        <dbReference type="ARBA" id="ARBA00004651"/>
    </source>
</evidence>
<keyword evidence="8" id="KW-0249">Electron transport</keyword>
<dbReference type="EMBL" id="CP132976">
    <property type="protein sequence ID" value="WMD20852.1"/>
    <property type="molecule type" value="Genomic_DNA"/>
</dbReference>
<evidence type="ECO:0000256" key="4">
    <source>
        <dbReference type="ARBA" id="ARBA00014689"/>
    </source>
</evidence>
<dbReference type="RefSeq" id="WP_306944351.1">
    <property type="nucleotide sequence ID" value="NZ_CP132976.1"/>
</dbReference>
<keyword evidence="19" id="KW-1185">Reference proteome</keyword>
<evidence type="ECO:0000256" key="5">
    <source>
        <dbReference type="ARBA" id="ARBA00022448"/>
    </source>
</evidence>
<dbReference type="NCBIfam" id="TIGR02847">
    <property type="entry name" value="CyoD"/>
    <property type="match status" value="1"/>
</dbReference>
<evidence type="ECO:0000256" key="2">
    <source>
        <dbReference type="ARBA" id="ARBA00008079"/>
    </source>
</evidence>
<sequence>MSTITHPTPGAHDHGDNAGHDNSHGSLKSYFVGFLLSLVLTLASFGAVMTDLVPREARLATLAVLCVVQLLVQLVYFLHLGASSKQRENTGVFICTALLIAILVAGSLWVMHNANENMMPMQMSVDQAKIRP</sequence>
<evidence type="ECO:0000256" key="10">
    <source>
        <dbReference type="ARBA" id="ARBA00023002"/>
    </source>
</evidence>
<evidence type="ECO:0000256" key="6">
    <source>
        <dbReference type="ARBA" id="ARBA00022475"/>
    </source>
</evidence>
<feature type="transmembrane region" description="Helical" evidence="17">
    <location>
        <begin position="59"/>
        <end position="79"/>
    </location>
</feature>
<evidence type="ECO:0000256" key="8">
    <source>
        <dbReference type="ARBA" id="ARBA00022982"/>
    </source>
</evidence>
<comment type="subcellular location">
    <subcellularLocation>
        <location evidence="1">Cell membrane</location>
        <topology evidence="1">Multi-pass membrane protein</topology>
    </subcellularLocation>
</comment>
<feature type="transmembrane region" description="Helical" evidence="17">
    <location>
        <begin position="91"/>
        <end position="111"/>
    </location>
</feature>
<evidence type="ECO:0000256" key="11">
    <source>
        <dbReference type="ARBA" id="ARBA00023136"/>
    </source>
</evidence>
<evidence type="ECO:0000256" key="17">
    <source>
        <dbReference type="SAM" id="Phobius"/>
    </source>
</evidence>
<evidence type="ECO:0000256" key="15">
    <source>
        <dbReference type="ARBA" id="ARBA00031887"/>
    </source>
</evidence>
<dbReference type="Pfam" id="PF03626">
    <property type="entry name" value="COX4_pro"/>
    <property type="match status" value="1"/>
</dbReference>
<organism evidence="18 19">
    <name type="scientific">Achromobacter seleniivolatilans</name>
    <dbReference type="NCBI Taxonomy" id="3047478"/>
    <lineage>
        <taxon>Bacteria</taxon>
        <taxon>Pseudomonadati</taxon>
        <taxon>Pseudomonadota</taxon>
        <taxon>Betaproteobacteria</taxon>
        <taxon>Burkholderiales</taxon>
        <taxon>Alcaligenaceae</taxon>
        <taxon>Achromobacter</taxon>
    </lineage>
</organism>
<dbReference type="PANTHER" id="PTHR36835">
    <property type="entry name" value="CYTOCHROME BO(3) UBIQUINOL OXIDASE SUBUNIT 4"/>
    <property type="match status" value="1"/>
</dbReference>